<proteinExistence type="predicted"/>
<evidence type="ECO:0000313" key="2">
    <source>
        <dbReference type="EMBL" id="KAL1518082.1"/>
    </source>
</evidence>
<dbReference type="AlphaFoldDB" id="A0ABD1FFQ2"/>
<dbReference type="Proteomes" id="UP001566132">
    <property type="component" value="Unassembled WGS sequence"/>
</dbReference>
<sequence length="234" mass="27302">MDDLLVKKKESIPILDLSKATCNSKEELRRYLEKLPDFKIKPEKVTAEQVKIKLDKNFTFKSGRKDLQNMRKPYVFMDPLPVEMRELKINDLAAVSIDWKMLTTLRPKNKIEENYFSRLIELGKMQNKNRALEKRQYQFDNQIRKIKNKSGVVEMRTVSCAECREDFCNGKTCTQLGYDAFARQAQETRAIVSKIANSSPTVEKKQGKKGAKKVKKSKSRRRKETKKRTITETT</sequence>
<reference evidence="2 3" key="1">
    <citation type="submission" date="2024-05" db="EMBL/GenBank/DDBJ databases">
        <title>Genetic variation in Jamaican populations of the coffee berry borer (Hypothenemus hampei).</title>
        <authorList>
            <person name="Errbii M."/>
            <person name="Myrie A."/>
        </authorList>
    </citation>
    <scope>NUCLEOTIDE SEQUENCE [LARGE SCALE GENOMIC DNA]</scope>
    <source>
        <strain evidence="2">JA-Hopewell-2020-01-JO</strain>
        <tissue evidence="2">Whole body</tissue>
    </source>
</reference>
<feature type="compositionally biased region" description="Basic residues" evidence="1">
    <location>
        <begin position="206"/>
        <end position="226"/>
    </location>
</feature>
<feature type="region of interest" description="Disordered" evidence="1">
    <location>
        <begin position="197"/>
        <end position="234"/>
    </location>
</feature>
<evidence type="ECO:0000313" key="3">
    <source>
        <dbReference type="Proteomes" id="UP001566132"/>
    </source>
</evidence>
<name>A0ABD1FFQ2_HYPHA</name>
<evidence type="ECO:0000256" key="1">
    <source>
        <dbReference type="SAM" id="MobiDB-lite"/>
    </source>
</evidence>
<comment type="caution">
    <text evidence="2">The sequence shown here is derived from an EMBL/GenBank/DDBJ whole genome shotgun (WGS) entry which is preliminary data.</text>
</comment>
<protein>
    <submittedName>
        <fullName evidence="2">Uncharacterized protein</fullName>
    </submittedName>
</protein>
<accession>A0ABD1FFQ2</accession>
<gene>
    <name evidence="2" type="ORF">ABEB36_001761</name>
</gene>
<organism evidence="2 3">
    <name type="scientific">Hypothenemus hampei</name>
    <name type="common">Coffee berry borer</name>
    <dbReference type="NCBI Taxonomy" id="57062"/>
    <lineage>
        <taxon>Eukaryota</taxon>
        <taxon>Metazoa</taxon>
        <taxon>Ecdysozoa</taxon>
        <taxon>Arthropoda</taxon>
        <taxon>Hexapoda</taxon>
        <taxon>Insecta</taxon>
        <taxon>Pterygota</taxon>
        <taxon>Neoptera</taxon>
        <taxon>Endopterygota</taxon>
        <taxon>Coleoptera</taxon>
        <taxon>Polyphaga</taxon>
        <taxon>Cucujiformia</taxon>
        <taxon>Curculionidae</taxon>
        <taxon>Scolytinae</taxon>
        <taxon>Hypothenemus</taxon>
    </lineage>
</organism>
<keyword evidence="3" id="KW-1185">Reference proteome</keyword>
<dbReference type="EMBL" id="JBDJPC010000001">
    <property type="protein sequence ID" value="KAL1518082.1"/>
    <property type="molecule type" value="Genomic_DNA"/>
</dbReference>